<name>A0AA39F5M3_MICHY</name>
<feature type="transmembrane region" description="Helical" evidence="1">
    <location>
        <begin position="91"/>
        <end position="110"/>
    </location>
</feature>
<comment type="caution">
    <text evidence="2">The sequence shown here is derived from an EMBL/GenBank/DDBJ whole genome shotgun (WGS) entry which is preliminary data.</text>
</comment>
<proteinExistence type="predicted"/>
<dbReference type="EMBL" id="JAQQBR010001833">
    <property type="protein sequence ID" value="KAK0163355.1"/>
    <property type="molecule type" value="Genomic_DNA"/>
</dbReference>
<evidence type="ECO:0000313" key="2">
    <source>
        <dbReference type="EMBL" id="KAK0163355.1"/>
    </source>
</evidence>
<reference evidence="2" key="2">
    <citation type="submission" date="2023-03" db="EMBL/GenBank/DDBJ databases">
        <authorList>
            <person name="Inwood S.N."/>
            <person name="Skelly J.G."/>
            <person name="Guhlin J."/>
            <person name="Harrop T.W.R."/>
            <person name="Goldson S.G."/>
            <person name="Dearden P.K."/>
        </authorList>
    </citation>
    <scope>NUCLEOTIDE SEQUENCE</scope>
    <source>
        <strain evidence="2">Lincoln</strain>
        <tissue evidence="2">Whole body</tissue>
    </source>
</reference>
<protein>
    <submittedName>
        <fullName evidence="2">Uncharacterized protein</fullName>
    </submittedName>
</protein>
<keyword evidence="3" id="KW-1185">Reference proteome</keyword>
<gene>
    <name evidence="2" type="ORF">PV327_007046</name>
</gene>
<reference evidence="2" key="1">
    <citation type="journal article" date="2023" name="bioRxiv">
        <title>Scaffold-level genome assemblies of two parasitoid biocontrol wasps reveal the parthenogenesis mechanism and an associated novel virus.</title>
        <authorList>
            <person name="Inwood S."/>
            <person name="Skelly J."/>
            <person name="Guhlin J."/>
            <person name="Harrop T."/>
            <person name="Goldson S."/>
            <person name="Dearden P."/>
        </authorList>
    </citation>
    <scope>NUCLEOTIDE SEQUENCE</scope>
    <source>
        <strain evidence="2">Lincoln</strain>
        <tissue evidence="2">Whole body</tissue>
    </source>
</reference>
<sequence length="243" mass="28413">MAMIWQLGKINVAKQFYYGVKLLPHKNSTIPNVIQRLKSEISIKKRPAVYRSPTKSLNKISKAVMKYQRLDKVSEGFQIIYMSPLTRMIKLSYHASYIFIILCIFGIYYTEKVIDYDGTFSFINKNLNRDSPIMTQDANEVKLMLGGTILFNCSLLLLTRMHVVRIWFSPEKNLYKLVITGDLPIFKKSIEFSSKDVKMKPRNLWRSLTYVIHYIKGKRYFIAEENFKVPADYQKLVGDTLTH</sequence>
<evidence type="ECO:0000313" key="3">
    <source>
        <dbReference type="Proteomes" id="UP001168972"/>
    </source>
</evidence>
<keyword evidence="1" id="KW-0472">Membrane</keyword>
<accession>A0AA39F5M3</accession>
<evidence type="ECO:0000256" key="1">
    <source>
        <dbReference type="SAM" id="Phobius"/>
    </source>
</evidence>
<organism evidence="2 3">
    <name type="scientific">Microctonus hyperodae</name>
    <name type="common">Parasitoid wasp</name>
    <dbReference type="NCBI Taxonomy" id="165561"/>
    <lineage>
        <taxon>Eukaryota</taxon>
        <taxon>Metazoa</taxon>
        <taxon>Ecdysozoa</taxon>
        <taxon>Arthropoda</taxon>
        <taxon>Hexapoda</taxon>
        <taxon>Insecta</taxon>
        <taxon>Pterygota</taxon>
        <taxon>Neoptera</taxon>
        <taxon>Endopterygota</taxon>
        <taxon>Hymenoptera</taxon>
        <taxon>Apocrita</taxon>
        <taxon>Ichneumonoidea</taxon>
        <taxon>Braconidae</taxon>
        <taxon>Euphorinae</taxon>
        <taxon>Microctonus</taxon>
    </lineage>
</organism>
<keyword evidence="1" id="KW-0812">Transmembrane</keyword>
<keyword evidence="1" id="KW-1133">Transmembrane helix</keyword>
<dbReference type="AlphaFoldDB" id="A0AA39F5M3"/>
<dbReference type="Proteomes" id="UP001168972">
    <property type="component" value="Unassembled WGS sequence"/>
</dbReference>